<dbReference type="Pfam" id="PF07103">
    <property type="entry name" value="DUF1365"/>
    <property type="match status" value="1"/>
</dbReference>
<dbReference type="EMBL" id="BOMM01000047">
    <property type="protein sequence ID" value="GIE13317.1"/>
    <property type="molecule type" value="Genomic_DNA"/>
</dbReference>
<name>A0A919J4N8_9ACTN</name>
<dbReference type="InterPro" id="IPR010775">
    <property type="entry name" value="DUF1365"/>
</dbReference>
<comment type="caution">
    <text evidence="1">The sequence shown here is derived from an EMBL/GenBank/DDBJ whole genome shotgun (WGS) entry which is preliminary data.</text>
</comment>
<organism evidence="1 2">
    <name type="scientific">Paractinoplanes ferrugineus</name>
    <dbReference type="NCBI Taxonomy" id="113564"/>
    <lineage>
        <taxon>Bacteria</taxon>
        <taxon>Bacillati</taxon>
        <taxon>Actinomycetota</taxon>
        <taxon>Actinomycetes</taxon>
        <taxon>Micromonosporales</taxon>
        <taxon>Micromonosporaceae</taxon>
        <taxon>Paractinoplanes</taxon>
    </lineage>
</organism>
<dbReference type="Proteomes" id="UP000598174">
    <property type="component" value="Unassembled WGS sequence"/>
</dbReference>
<evidence type="ECO:0000313" key="2">
    <source>
        <dbReference type="Proteomes" id="UP000598174"/>
    </source>
</evidence>
<protein>
    <submittedName>
        <fullName evidence="1">DUF1365 domain-containing protein</fullName>
    </submittedName>
</protein>
<sequence length="218" mass="24097">MYDCAVRHVRVTPVERAVSYRTYQWFVDVDELPRDRWLASFRAADHFGDPAASIRQNVEAYLAGHGIDLAGGAIRLLTNARVLGHVFNPLSVYWCHHADGRLVAVIAEVHHTYGARHCYLLHTDTRGPAETPMGFYVSPFDEVAGDYRTSPPEPGGRLALTVALDLDGGRRFVASLRGRRRPADPGSLMRIAARHPLVTAAVSPRIRRRGIRLAAIGG</sequence>
<dbReference type="AlphaFoldDB" id="A0A919J4N8"/>
<accession>A0A919J4N8</accession>
<dbReference type="PANTHER" id="PTHR33973">
    <property type="entry name" value="OS07G0153300 PROTEIN"/>
    <property type="match status" value="1"/>
</dbReference>
<dbReference type="PANTHER" id="PTHR33973:SF4">
    <property type="entry name" value="OS07G0153300 PROTEIN"/>
    <property type="match status" value="1"/>
</dbReference>
<proteinExistence type="predicted"/>
<evidence type="ECO:0000313" key="1">
    <source>
        <dbReference type="EMBL" id="GIE13317.1"/>
    </source>
</evidence>
<gene>
    <name evidence="1" type="ORF">Afe05nite_51570</name>
</gene>
<reference evidence="1" key="1">
    <citation type="submission" date="2021-01" db="EMBL/GenBank/DDBJ databases">
        <title>Whole genome shotgun sequence of Actinoplanes ferrugineus NBRC 15555.</title>
        <authorList>
            <person name="Komaki H."/>
            <person name="Tamura T."/>
        </authorList>
    </citation>
    <scope>NUCLEOTIDE SEQUENCE</scope>
    <source>
        <strain evidence="1">NBRC 15555</strain>
    </source>
</reference>
<keyword evidence="2" id="KW-1185">Reference proteome</keyword>